<feature type="region of interest" description="Disordered" evidence="4">
    <location>
        <begin position="27"/>
        <end position="47"/>
    </location>
</feature>
<dbReference type="InterPro" id="IPR036034">
    <property type="entry name" value="PDZ_sf"/>
</dbReference>
<dbReference type="GO" id="GO:0006508">
    <property type="term" value="P:proteolysis"/>
    <property type="evidence" value="ECO:0007669"/>
    <property type="project" value="UniProtKB-KW"/>
</dbReference>
<dbReference type="EMBL" id="JBHTIR010000232">
    <property type="protein sequence ID" value="MFD0851032.1"/>
    <property type="molecule type" value="Genomic_DNA"/>
</dbReference>
<dbReference type="SUPFAM" id="SSF50494">
    <property type="entry name" value="Trypsin-like serine proteases"/>
    <property type="match status" value="1"/>
</dbReference>
<evidence type="ECO:0000256" key="4">
    <source>
        <dbReference type="SAM" id="MobiDB-lite"/>
    </source>
</evidence>
<sequence>AAWIAGGSAAVLALAVSGVLLLTRDDHAPAKPTPSSSPQRLTLSQVSQRAQPSVVGVEAEGADGVSGGTGFFIRGGHILTGSHIVAQVKPASKVKIRLSDKRRLDATIVGRDAARNVAVLKPTGLSDPPPALPIGDSAKIAAGNWIAYIGAPFGLAGTVRQGSIGKLNTPVTLIGDTPNGTILRAIQLSAQIEPGDAGGPVLDAYGRVIGMMGVPLLPASSSDAYQPSPTGIGFALPINQSMASATHIIDNNGQAPKHATLGVVPDVTFEGPGVQILRQSTGTGGPRPVVAGSAAERAGLRPGDTITQINDERMEDAMDLIAYMLDLPAGSKVRITFQRNGVEKTVEATLGAK</sequence>
<proteinExistence type="inferred from homology"/>
<evidence type="ECO:0000256" key="2">
    <source>
        <dbReference type="ARBA" id="ARBA00022670"/>
    </source>
</evidence>
<dbReference type="InterPro" id="IPR001940">
    <property type="entry name" value="Peptidase_S1C"/>
</dbReference>
<evidence type="ECO:0000313" key="7">
    <source>
        <dbReference type="Proteomes" id="UP001597083"/>
    </source>
</evidence>
<name>A0ABW3CB35_9ACTN</name>
<dbReference type="PRINTS" id="PR00834">
    <property type="entry name" value="PROTEASES2C"/>
</dbReference>
<dbReference type="InterPro" id="IPR041489">
    <property type="entry name" value="PDZ_6"/>
</dbReference>
<comment type="caution">
    <text evidence="6">The sequence shown here is derived from an EMBL/GenBank/DDBJ whole genome shotgun (WGS) entry which is preliminary data.</text>
</comment>
<dbReference type="InterPro" id="IPR001478">
    <property type="entry name" value="PDZ"/>
</dbReference>
<dbReference type="Gene3D" id="2.30.42.10">
    <property type="match status" value="1"/>
</dbReference>
<feature type="non-terminal residue" evidence="6">
    <location>
        <position position="1"/>
    </location>
</feature>
<dbReference type="InterPro" id="IPR043504">
    <property type="entry name" value="Peptidase_S1_PA_chymotrypsin"/>
</dbReference>
<gene>
    <name evidence="6" type="ORF">ACFQ07_02260</name>
</gene>
<comment type="similarity">
    <text evidence="1">Belongs to the peptidase S1C family.</text>
</comment>
<dbReference type="InterPro" id="IPR051201">
    <property type="entry name" value="Chloro_Bact_Ser_Proteases"/>
</dbReference>
<keyword evidence="2 6" id="KW-0645">Protease</keyword>
<evidence type="ECO:0000256" key="3">
    <source>
        <dbReference type="ARBA" id="ARBA00022801"/>
    </source>
</evidence>
<protein>
    <submittedName>
        <fullName evidence="6">S1C family serine protease</fullName>
        <ecNumber evidence="6">3.4.21.-</ecNumber>
    </submittedName>
</protein>
<evidence type="ECO:0000259" key="5">
    <source>
        <dbReference type="SMART" id="SM00228"/>
    </source>
</evidence>
<dbReference type="Gene3D" id="2.40.10.10">
    <property type="entry name" value="Trypsin-like serine proteases"/>
    <property type="match status" value="2"/>
</dbReference>
<reference evidence="7" key="1">
    <citation type="journal article" date="2019" name="Int. J. Syst. Evol. Microbiol.">
        <title>The Global Catalogue of Microorganisms (GCM) 10K type strain sequencing project: providing services to taxonomists for standard genome sequencing and annotation.</title>
        <authorList>
            <consortium name="The Broad Institute Genomics Platform"/>
            <consortium name="The Broad Institute Genome Sequencing Center for Infectious Disease"/>
            <person name="Wu L."/>
            <person name="Ma J."/>
        </authorList>
    </citation>
    <scope>NUCLEOTIDE SEQUENCE [LARGE SCALE GENOMIC DNA]</scope>
    <source>
        <strain evidence="7">JCM 31696</strain>
    </source>
</reference>
<dbReference type="EC" id="3.4.21.-" evidence="6"/>
<dbReference type="PANTHER" id="PTHR43343:SF3">
    <property type="entry name" value="PROTEASE DO-LIKE 8, CHLOROPLASTIC"/>
    <property type="match status" value="1"/>
</dbReference>
<dbReference type="InterPro" id="IPR009003">
    <property type="entry name" value="Peptidase_S1_PA"/>
</dbReference>
<dbReference type="Pfam" id="PF17820">
    <property type="entry name" value="PDZ_6"/>
    <property type="match status" value="1"/>
</dbReference>
<dbReference type="PANTHER" id="PTHR43343">
    <property type="entry name" value="PEPTIDASE S12"/>
    <property type="match status" value="1"/>
</dbReference>
<evidence type="ECO:0000256" key="1">
    <source>
        <dbReference type="ARBA" id="ARBA00010541"/>
    </source>
</evidence>
<dbReference type="GO" id="GO:0008233">
    <property type="term" value="F:peptidase activity"/>
    <property type="evidence" value="ECO:0007669"/>
    <property type="project" value="UniProtKB-KW"/>
</dbReference>
<feature type="domain" description="PDZ" evidence="5">
    <location>
        <begin position="259"/>
        <end position="341"/>
    </location>
</feature>
<organism evidence="6 7">
    <name type="scientific">Actinomadura adrarensis</name>
    <dbReference type="NCBI Taxonomy" id="1819600"/>
    <lineage>
        <taxon>Bacteria</taxon>
        <taxon>Bacillati</taxon>
        <taxon>Actinomycetota</taxon>
        <taxon>Actinomycetes</taxon>
        <taxon>Streptosporangiales</taxon>
        <taxon>Thermomonosporaceae</taxon>
        <taxon>Actinomadura</taxon>
    </lineage>
</organism>
<keyword evidence="3 6" id="KW-0378">Hydrolase</keyword>
<dbReference type="SUPFAM" id="SSF50156">
    <property type="entry name" value="PDZ domain-like"/>
    <property type="match status" value="1"/>
</dbReference>
<accession>A0ABW3CB35</accession>
<dbReference type="SMART" id="SM00228">
    <property type="entry name" value="PDZ"/>
    <property type="match status" value="1"/>
</dbReference>
<dbReference type="Pfam" id="PF13365">
    <property type="entry name" value="Trypsin_2"/>
    <property type="match status" value="1"/>
</dbReference>
<keyword evidence="7" id="KW-1185">Reference proteome</keyword>
<feature type="compositionally biased region" description="Polar residues" evidence="4">
    <location>
        <begin position="33"/>
        <end position="47"/>
    </location>
</feature>
<evidence type="ECO:0000313" key="6">
    <source>
        <dbReference type="EMBL" id="MFD0851032.1"/>
    </source>
</evidence>
<dbReference type="Proteomes" id="UP001597083">
    <property type="component" value="Unassembled WGS sequence"/>
</dbReference>